<dbReference type="GO" id="GO:0005829">
    <property type="term" value="C:cytosol"/>
    <property type="evidence" value="ECO:0007669"/>
    <property type="project" value="TreeGrafter"/>
</dbReference>
<reference evidence="13 14" key="1">
    <citation type="submission" date="2019-01" db="EMBL/GenBank/DDBJ databases">
        <title>The draft genome of Rhizobium sp. 24NR.</title>
        <authorList>
            <person name="Liu L."/>
            <person name="Liang L."/>
            <person name="Shi S."/>
            <person name="Xu L."/>
            <person name="Wang X."/>
            <person name="Li L."/>
            <person name="Zhang X."/>
        </authorList>
    </citation>
    <scope>NUCLEOTIDE SEQUENCE [LARGE SCALE GENOMIC DNA]</scope>
    <source>
        <strain evidence="13 14">24NR</strain>
    </source>
</reference>
<dbReference type="RefSeq" id="WP_128443988.1">
    <property type="nucleotide sequence ID" value="NZ_SBIP01000003.1"/>
</dbReference>
<keyword evidence="2 9" id="KW-0963">Cytoplasm</keyword>
<dbReference type="OrthoDB" id="9804551at2"/>
<evidence type="ECO:0000256" key="3">
    <source>
        <dbReference type="ARBA" id="ARBA00022516"/>
    </source>
</evidence>
<comment type="pathway">
    <text evidence="8">Glycolipid biosynthesis; KDO(2)-lipid A biosynthesis.</text>
</comment>
<dbReference type="EMBL" id="SBIP01000003">
    <property type="protein sequence ID" value="RWX77074.1"/>
    <property type="molecule type" value="Genomic_DNA"/>
</dbReference>
<comment type="pathway">
    <text evidence="9 11">Lipid metabolism; fatty acid biosynthesis.</text>
</comment>
<feature type="modified residue" description="O-(pantetheine 4'-phosphoryl)serine" evidence="9">
    <location>
        <position position="41"/>
    </location>
</feature>
<accession>A0A3S3S563</accession>
<gene>
    <name evidence="9" type="primary">acpP</name>
    <name evidence="13" type="ORF">EPK99_15570</name>
</gene>
<dbReference type="NCBIfam" id="NF002148">
    <property type="entry name" value="PRK00982.1-2"/>
    <property type="match status" value="1"/>
</dbReference>
<dbReference type="InterPro" id="IPR036736">
    <property type="entry name" value="ACP-like_sf"/>
</dbReference>
<keyword evidence="6 9" id="KW-0443">Lipid metabolism</keyword>
<dbReference type="PROSITE" id="PS00012">
    <property type="entry name" value="PHOSPHOPANTETHEINE"/>
    <property type="match status" value="1"/>
</dbReference>
<comment type="function">
    <text evidence="9 11">Carrier of the growing fatty acid chain in fatty acid biosynthesis.</text>
</comment>
<dbReference type="PANTHER" id="PTHR20863:SF76">
    <property type="entry name" value="CARRIER DOMAIN-CONTAINING PROTEIN"/>
    <property type="match status" value="1"/>
</dbReference>
<proteinExistence type="inferred from homology"/>
<dbReference type="Pfam" id="PF00550">
    <property type="entry name" value="PP-binding"/>
    <property type="match status" value="1"/>
</dbReference>
<protein>
    <recommendedName>
        <fullName evidence="9 10">Acyl carrier protein</fullName>
        <shortName evidence="9">ACP</shortName>
    </recommendedName>
</protein>
<dbReference type="GO" id="GO:0016020">
    <property type="term" value="C:membrane"/>
    <property type="evidence" value="ECO:0007669"/>
    <property type="project" value="GOC"/>
</dbReference>
<dbReference type="NCBIfam" id="NF002150">
    <property type="entry name" value="PRK00982.1-4"/>
    <property type="match status" value="1"/>
</dbReference>
<evidence type="ECO:0000256" key="8">
    <source>
        <dbReference type="ARBA" id="ARBA00024328"/>
    </source>
</evidence>
<dbReference type="GO" id="GO:0009245">
    <property type="term" value="P:lipid A biosynthetic process"/>
    <property type="evidence" value="ECO:0007669"/>
    <property type="project" value="TreeGrafter"/>
</dbReference>
<dbReference type="InterPro" id="IPR003231">
    <property type="entry name" value="ACP"/>
</dbReference>
<dbReference type="HAMAP" id="MF_01217">
    <property type="entry name" value="Acyl_carrier"/>
    <property type="match status" value="1"/>
</dbReference>
<keyword evidence="14" id="KW-1185">Reference proteome</keyword>
<evidence type="ECO:0000256" key="11">
    <source>
        <dbReference type="RuleBase" id="RU003545"/>
    </source>
</evidence>
<dbReference type="NCBIfam" id="NF002151">
    <property type="entry name" value="PRK00982.1-5"/>
    <property type="match status" value="1"/>
</dbReference>
<comment type="similarity">
    <text evidence="9">Belongs to the acyl carrier protein (ACP) family.</text>
</comment>
<keyword evidence="3 9" id="KW-0444">Lipid biosynthesis</keyword>
<evidence type="ECO:0000256" key="4">
    <source>
        <dbReference type="ARBA" id="ARBA00022553"/>
    </source>
</evidence>
<evidence type="ECO:0000256" key="7">
    <source>
        <dbReference type="ARBA" id="ARBA00023160"/>
    </source>
</evidence>
<dbReference type="Gene3D" id="1.10.1200.10">
    <property type="entry name" value="ACP-like"/>
    <property type="match status" value="1"/>
</dbReference>
<dbReference type="Proteomes" id="UP000287687">
    <property type="component" value="Unassembled WGS sequence"/>
</dbReference>
<evidence type="ECO:0000259" key="12">
    <source>
        <dbReference type="PROSITE" id="PS50075"/>
    </source>
</evidence>
<dbReference type="SUPFAM" id="SSF47336">
    <property type="entry name" value="ACP-like"/>
    <property type="match status" value="1"/>
</dbReference>
<evidence type="ECO:0000256" key="6">
    <source>
        <dbReference type="ARBA" id="ARBA00023098"/>
    </source>
</evidence>
<dbReference type="InterPro" id="IPR009081">
    <property type="entry name" value="PP-bd_ACP"/>
</dbReference>
<dbReference type="GO" id="GO:0000035">
    <property type="term" value="F:acyl binding"/>
    <property type="evidence" value="ECO:0007669"/>
    <property type="project" value="TreeGrafter"/>
</dbReference>
<organism evidence="13 14">
    <name type="scientific">Neorhizobium lilium</name>
    <dbReference type="NCBI Taxonomy" id="2503024"/>
    <lineage>
        <taxon>Bacteria</taxon>
        <taxon>Pseudomonadati</taxon>
        <taxon>Pseudomonadota</taxon>
        <taxon>Alphaproteobacteria</taxon>
        <taxon>Hyphomicrobiales</taxon>
        <taxon>Rhizobiaceae</taxon>
        <taxon>Rhizobium/Agrobacterium group</taxon>
        <taxon>Neorhizobium</taxon>
    </lineage>
</organism>
<dbReference type="PANTHER" id="PTHR20863">
    <property type="entry name" value="ACYL CARRIER PROTEIN"/>
    <property type="match status" value="1"/>
</dbReference>
<evidence type="ECO:0000256" key="1">
    <source>
        <dbReference type="ARBA" id="ARBA00022450"/>
    </source>
</evidence>
<dbReference type="UniPathway" id="UPA00094"/>
<evidence type="ECO:0000256" key="5">
    <source>
        <dbReference type="ARBA" id="ARBA00022832"/>
    </source>
</evidence>
<dbReference type="UniPathway" id="UPA00360"/>
<evidence type="ECO:0000313" key="13">
    <source>
        <dbReference type="EMBL" id="RWX77074.1"/>
    </source>
</evidence>
<keyword evidence="7 9" id="KW-0275">Fatty acid biosynthesis</keyword>
<keyword evidence="5 9" id="KW-0276">Fatty acid metabolism</keyword>
<evidence type="ECO:0000256" key="10">
    <source>
        <dbReference type="NCBIfam" id="TIGR00517"/>
    </source>
</evidence>
<keyword evidence="4 9" id="KW-0597">Phosphoprotein</keyword>
<keyword evidence="1 9" id="KW-0596">Phosphopantetheine</keyword>
<dbReference type="InterPro" id="IPR006162">
    <property type="entry name" value="Ppantetheine_attach_site"/>
</dbReference>
<name>A0A3S3S563_9HYPH</name>
<comment type="PTM">
    <text evidence="11">4'-phosphopantetheine is transferred from CoA to a specific serine of apo-ACP by acpS.</text>
</comment>
<comment type="caution">
    <text evidence="13">The sequence shown here is derived from an EMBL/GenBank/DDBJ whole genome shotgun (WGS) entry which is preliminary data.</text>
</comment>
<dbReference type="GO" id="GO:0000036">
    <property type="term" value="F:acyl carrier activity"/>
    <property type="evidence" value="ECO:0007669"/>
    <property type="project" value="UniProtKB-UniRule"/>
</dbReference>
<sequence length="88" mass="9501">MANTQSDTADRVRKIIMDQLGLDATKVVDTASFSDDLGADSLEVVQIVMEIEEAFGIEIRDDAADTILTVGDAVNFVLTSQKQPALKD</sequence>
<dbReference type="PROSITE" id="PS50075">
    <property type="entry name" value="CARRIER"/>
    <property type="match status" value="1"/>
</dbReference>
<dbReference type="AlphaFoldDB" id="A0A3S3S563"/>
<evidence type="ECO:0000256" key="2">
    <source>
        <dbReference type="ARBA" id="ARBA00022490"/>
    </source>
</evidence>
<dbReference type="GO" id="GO:0036104">
    <property type="term" value="P:Kdo2-lipid A biosynthetic process"/>
    <property type="evidence" value="ECO:0007669"/>
    <property type="project" value="UniProtKB-UniPathway"/>
</dbReference>
<evidence type="ECO:0000256" key="9">
    <source>
        <dbReference type="HAMAP-Rule" id="MF_01217"/>
    </source>
</evidence>
<feature type="domain" description="Carrier" evidence="12">
    <location>
        <begin position="6"/>
        <end position="81"/>
    </location>
</feature>
<evidence type="ECO:0000313" key="14">
    <source>
        <dbReference type="Proteomes" id="UP000287687"/>
    </source>
</evidence>
<comment type="PTM">
    <text evidence="9">4'-phosphopantetheine is transferred from CoA to a specific serine of apo-ACP by AcpS. This modification is essential for activity because fatty acids are bound in thioester linkage to the sulfhydryl of the prosthetic group.</text>
</comment>
<comment type="subcellular location">
    <subcellularLocation>
        <location evidence="9">Cytoplasm</location>
    </subcellularLocation>
</comment>
<dbReference type="NCBIfam" id="TIGR00517">
    <property type="entry name" value="acyl_carrier"/>
    <property type="match status" value="1"/>
</dbReference>